<dbReference type="OrthoDB" id="9798438at2"/>
<dbReference type="EMBL" id="CP029346">
    <property type="protein sequence ID" value="AWL08146.1"/>
    <property type="molecule type" value="Genomic_DNA"/>
</dbReference>
<dbReference type="AlphaFoldDB" id="A0A2S2DRZ9"/>
<dbReference type="RefSeq" id="WP_109321915.1">
    <property type="nucleotide sequence ID" value="NZ_CP029346.1"/>
</dbReference>
<accession>A0A2S2DRZ9</accession>
<organism evidence="1 2">
    <name type="scientific">Aquirufa nivalisilvae</name>
    <dbReference type="NCBI Taxonomy" id="2516557"/>
    <lineage>
        <taxon>Bacteria</taxon>
        <taxon>Pseudomonadati</taxon>
        <taxon>Bacteroidota</taxon>
        <taxon>Cytophagia</taxon>
        <taxon>Cytophagales</taxon>
        <taxon>Flectobacillaceae</taxon>
        <taxon>Aquirufa</taxon>
    </lineage>
</organism>
<sequence>MKIAHWFRLGILALIVWACQSLYIIDAQMAKTNFSATVDEGVLENIEIDEASGMVASHLNPELFWVVNDSQDLNRIFLIDRYGTGKVEFLLQGAQNRDWEDLASWYKSPYESYIYIADTGDNKQEYSSYFIYRFKEFDIRGSNMVTRIVKQVEKLEFKLPDGSKDMECLLVDQLNGDMYLVSKQDDRKSLFRIKANSFKSNQVVEADFVRKLNFSEPSSDLAILKQLYNITAGDVATNNQEVIIRNYLEVYYWKKGKHESLGEALKRPPKIVPSKLEPQGEALAFSQKADGFYTISEVASSPGPVHVYFTPKK</sequence>
<reference evidence="2" key="1">
    <citation type="submission" date="2018-05" db="EMBL/GenBank/DDBJ databases">
        <title>Pseudarcicella sp. HME7025 Genome sequencing and assembly.</title>
        <authorList>
            <person name="Kim H."/>
            <person name="Kang H."/>
            <person name="Joh K."/>
        </authorList>
    </citation>
    <scope>NUCLEOTIDE SEQUENCE [LARGE SCALE GENOMIC DNA]</scope>
    <source>
        <strain evidence="2">HME7025</strain>
    </source>
</reference>
<evidence type="ECO:0008006" key="3">
    <source>
        <dbReference type="Google" id="ProtNLM"/>
    </source>
</evidence>
<protein>
    <recommendedName>
        <fullName evidence="3">PE-PGRS family protein</fullName>
    </recommendedName>
</protein>
<dbReference type="KEGG" id="psez:HME7025_00263"/>
<proteinExistence type="predicted"/>
<evidence type="ECO:0000313" key="2">
    <source>
        <dbReference type="Proteomes" id="UP000245468"/>
    </source>
</evidence>
<keyword evidence="2" id="KW-1185">Reference proteome</keyword>
<evidence type="ECO:0000313" key="1">
    <source>
        <dbReference type="EMBL" id="AWL08146.1"/>
    </source>
</evidence>
<dbReference type="SUPFAM" id="SSF50956">
    <property type="entry name" value="Thermostable phytase (3-phytase)"/>
    <property type="match status" value="1"/>
</dbReference>
<gene>
    <name evidence="1" type="ORF">HME7025_00263</name>
</gene>
<dbReference type="Proteomes" id="UP000245468">
    <property type="component" value="Chromosome"/>
</dbReference>
<name>A0A2S2DRZ9_9BACT</name>